<gene>
    <name evidence="6" type="ORF">XENOCAPTIV_017325</name>
</gene>
<comment type="similarity">
    <text evidence="1">Belongs to the cAMP-dependent kinase regulatory chain family.</text>
</comment>
<dbReference type="Gene3D" id="1.20.5.170">
    <property type="match status" value="1"/>
</dbReference>
<sequence length="284" mass="32384">MQVMGTLRDLQFALQLKIEELRQRDTLIDELELELDTKDELIRRLQEELDRYRTALSLPGPSTAVAACAAQIEDNQNAKRQTVISEPFNPDPMTFTVLSHRSCDKSQESRRLIQAAFLKNDLFKNLDEEEIKAITACMHRTAINQGCFVIQEGTSGDQAFVLEEGRLDVTKDGQRVLTFEPQDMFGEVALLYNCTYSYSVSAQTDSKLWTIDRKSYQCVLTQCCLSRLSHSVELLRSIPFLQSLPDDVIRKLFDHVEEANYTDGDYIFQQGAIGDTFYIISKGQ</sequence>
<dbReference type="PRINTS" id="PR00103">
    <property type="entry name" value="CAMPKINASE"/>
</dbReference>
<protein>
    <recommendedName>
        <fullName evidence="5">Cyclic nucleotide-binding domain-containing protein</fullName>
    </recommendedName>
</protein>
<keyword evidence="7" id="KW-1185">Reference proteome</keyword>
<evidence type="ECO:0000256" key="4">
    <source>
        <dbReference type="SAM" id="Coils"/>
    </source>
</evidence>
<dbReference type="Pfam" id="PF00027">
    <property type="entry name" value="cNMP_binding"/>
    <property type="match status" value="1"/>
</dbReference>
<feature type="non-terminal residue" evidence="6">
    <location>
        <position position="284"/>
    </location>
</feature>
<dbReference type="InterPro" id="IPR018490">
    <property type="entry name" value="cNMP-bd_dom_sf"/>
</dbReference>
<comment type="caution">
    <text evidence="6">The sequence shown here is derived from an EMBL/GenBank/DDBJ whole genome shotgun (WGS) entry which is preliminary data.</text>
</comment>
<reference evidence="6 7" key="1">
    <citation type="submission" date="2021-06" db="EMBL/GenBank/DDBJ databases">
        <authorList>
            <person name="Palmer J.M."/>
        </authorList>
    </citation>
    <scope>NUCLEOTIDE SEQUENCE [LARGE SCALE GENOMIC DNA]</scope>
    <source>
        <strain evidence="6 7">XC_2019</strain>
        <tissue evidence="6">Muscle</tissue>
    </source>
</reference>
<evidence type="ECO:0000256" key="3">
    <source>
        <dbReference type="ARBA" id="ARBA00023149"/>
    </source>
</evidence>
<evidence type="ECO:0000313" key="6">
    <source>
        <dbReference type="EMBL" id="MEQ2213583.1"/>
    </source>
</evidence>
<dbReference type="Gene3D" id="2.60.120.10">
    <property type="entry name" value="Jelly Rolls"/>
    <property type="match status" value="2"/>
</dbReference>
<dbReference type="InterPro" id="IPR014710">
    <property type="entry name" value="RmlC-like_jellyroll"/>
</dbReference>
<keyword evidence="2" id="KW-0547">Nucleotide-binding</keyword>
<evidence type="ECO:0000313" key="7">
    <source>
        <dbReference type="Proteomes" id="UP001434883"/>
    </source>
</evidence>
<keyword evidence="3" id="KW-0114">cAMP</keyword>
<organism evidence="6 7">
    <name type="scientific">Xenoophorus captivus</name>
    <dbReference type="NCBI Taxonomy" id="1517983"/>
    <lineage>
        <taxon>Eukaryota</taxon>
        <taxon>Metazoa</taxon>
        <taxon>Chordata</taxon>
        <taxon>Craniata</taxon>
        <taxon>Vertebrata</taxon>
        <taxon>Euteleostomi</taxon>
        <taxon>Actinopterygii</taxon>
        <taxon>Neopterygii</taxon>
        <taxon>Teleostei</taxon>
        <taxon>Neoteleostei</taxon>
        <taxon>Acanthomorphata</taxon>
        <taxon>Ovalentaria</taxon>
        <taxon>Atherinomorphae</taxon>
        <taxon>Cyprinodontiformes</taxon>
        <taxon>Goodeidae</taxon>
        <taxon>Xenoophorus</taxon>
    </lineage>
</organism>
<dbReference type="SUPFAM" id="SSF51206">
    <property type="entry name" value="cAMP-binding domain-like"/>
    <property type="match status" value="2"/>
</dbReference>
<dbReference type="SMART" id="SM00100">
    <property type="entry name" value="cNMP"/>
    <property type="match status" value="1"/>
</dbReference>
<dbReference type="CDD" id="cd12086">
    <property type="entry name" value="DD_cGKI-beta"/>
    <property type="match status" value="1"/>
</dbReference>
<evidence type="ECO:0000259" key="5">
    <source>
        <dbReference type="PROSITE" id="PS50042"/>
    </source>
</evidence>
<accession>A0ABV0S1D7</accession>
<dbReference type="Proteomes" id="UP001434883">
    <property type="component" value="Unassembled WGS sequence"/>
</dbReference>
<dbReference type="CDD" id="cd00038">
    <property type="entry name" value="CAP_ED"/>
    <property type="match status" value="2"/>
</dbReference>
<name>A0ABV0S1D7_9TELE</name>
<evidence type="ECO:0000256" key="2">
    <source>
        <dbReference type="ARBA" id="ARBA00022566"/>
    </source>
</evidence>
<dbReference type="PANTHER" id="PTHR11635">
    <property type="entry name" value="CAMP-DEPENDENT PROTEIN KINASE REGULATORY CHAIN"/>
    <property type="match status" value="1"/>
</dbReference>
<feature type="domain" description="Cyclic nucleotide-binding" evidence="5">
    <location>
        <begin position="240"/>
        <end position="284"/>
    </location>
</feature>
<dbReference type="InterPro" id="IPR000595">
    <property type="entry name" value="cNMP-bd_dom"/>
</dbReference>
<dbReference type="EMBL" id="JAHRIN010062424">
    <property type="protein sequence ID" value="MEQ2213583.1"/>
    <property type="molecule type" value="Genomic_DNA"/>
</dbReference>
<keyword evidence="2" id="KW-0116">cAMP-binding</keyword>
<feature type="domain" description="Cyclic nucleotide-binding" evidence="5">
    <location>
        <begin position="122"/>
        <end position="237"/>
    </location>
</feature>
<dbReference type="PROSITE" id="PS50042">
    <property type="entry name" value="CNMP_BINDING_3"/>
    <property type="match status" value="2"/>
</dbReference>
<dbReference type="InterPro" id="IPR050503">
    <property type="entry name" value="cAMP-dep_PK_reg_su-like"/>
</dbReference>
<dbReference type="PANTHER" id="PTHR11635:SF152">
    <property type="entry name" value="CAMP-DEPENDENT PROTEIN KINASE TYPE I REGULATORY SUBUNIT-RELATED"/>
    <property type="match status" value="1"/>
</dbReference>
<evidence type="ECO:0000256" key="1">
    <source>
        <dbReference type="ARBA" id="ARBA00005753"/>
    </source>
</evidence>
<proteinExistence type="inferred from homology"/>
<feature type="coiled-coil region" evidence="4">
    <location>
        <begin position="28"/>
        <end position="55"/>
    </location>
</feature>
<keyword evidence="4" id="KW-0175">Coiled coil</keyword>